<gene>
    <name evidence="2" type="ORF">ACFOGJ_04535</name>
</gene>
<organism evidence="2 3">
    <name type="scientific">Marinibaculum pumilum</name>
    <dbReference type="NCBI Taxonomy" id="1766165"/>
    <lineage>
        <taxon>Bacteria</taxon>
        <taxon>Pseudomonadati</taxon>
        <taxon>Pseudomonadota</taxon>
        <taxon>Alphaproteobacteria</taxon>
        <taxon>Rhodospirillales</taxon>
        <taxon>Rhodospirillaceae</taxon>
        <taxon>Marinibaculum</taxon>
    </lineage>
</organism>
<dbReference type="Proteomes" id="UP001595528">
    <property type="component" value="Unassembled WGS sequence"/>
</dbReference>
<accession>A0ABV7KVV2</accession>
<dbReference type="EMBL" id="JBHRTR010000013">
    <property type="protein sequence ID" value="MFC3226483.1"/>
    <property type="molecule type" value="Genomic_DNA"/>
</dbReference>
<feature type="chain" id="PRO_5046909672" description="Lipoprotein" evidence="1">
    <location>
        <begin position="19"/>
        <end position="86"/>
    </location>
</feature>
<protein>
    <recommendedName>
        <fullName evidence="4">Lipoprotein</fullName>
    </recommendedName>
</protein>
<dbReference type="RefSeq" id="WP_379898491.1">
    <property type="nucleotide sequence ID" value="NZ_JBHRTR010000013.1"/>
</dbReference>
<evidence type="ECO:0000256" key="1">
    <source>
        <dbReference type="SAM" id="SignalP"/>
    </source>
</evidence>
<comment type="caution">
    <text evidence="2">The sequence shown here is derived from an EMBL/GenBank/DDBJ whole genome shotgun (WGS) entry which is preliminary data.</text>
</comment>
<sequence length="86" mass="8667">MMRSIGCLAVIGLQLALAACSTPGDLNRVRAENANDTEEADTAQGTLDAATQVAQVTAADSAALSLSPKAVGELAALSATMNMSCR</sequence>
<evidence type="ECO:0000313" key="2">
    <source>
        <dbReference type="EMBL" id="MFC3226483.1"/>
    </source>
</evidence>
<keyword evidence="3" id="KW-1185">Reference proteome</keyword>
<reference evidence="3" key="1">
    <citation type="journal article" date="2019" name="Int. J. Syst. Evol. Microbiol.">
        <title>The Global Catalogue of Microorganisms (GCM) 10K type strain sequencing project: providing services to taxonomists for standard genome sequencing and annotation.</title>
        <authorList>
            <consortium name="The Broad Institute Genomics Platform"/>
            <consortium name="The Broad Institute Genome Sequencing Center for Infectious Disease"/>
            <person name="Wu L."/>
            <person name="Ma J."/>
        </authorList>
    </citation>
    <scope>NUCLEOTIDE SEQUENCE [LARGE SCALE GENOMIC DNA]</scope>
    <source>
        <strain evidence="3">KCTC 42964</strain>
    </source>
</reference>
<keyword evidence="1" id="KW-0732">Signal</keyword>
<evidence type="ECO:0008006" key="4">
    <source>
        <dbReference type="Google" id="ProtNLM"/>
    </source>
</evidence>
<name>A0ABV7KVV2_9PROT</name>
<feature type="signal peptide" evidence="1">
    <location>
        <begin position="1"/>
        <end position="18"/>
    </location>
</feature>
<proteinExistence type="predicted"/>
<evidence type="ECO:0000313" key="3">
    <source>
        <dbReference type="Proteomes" id="UP001595528"/>
    </source>
</evidence>
<dbReference type="PROSITE" id="PS51257">
    <property type="entry name" value="PROKAR_LIPOPROTEIN"/>
    <property type="match status" value="1"/>
</dbReference>